<dbReference type="EMBL" id="JBHLUD010000016">
    <property type="protein sequence ID" value="MFC0548527.1"/>
    <property type="molecule type" value="Genomic_DNA"/>
</dbReference>
<organism evidence="2 3">
    <name type="scientific">Kutzneria chonburiensis</name>
    <dbReference type="NCBI Taxonomy" id="1483604"/>
    <lineage>
        <taxon>Bacteria</taxon>
        <taxon>Bacillati</taxon>
        <taxon>Actinomycetota</taxon>
        <taxon>Actinomycetes</taxon>
        <taxon>Pseudonocardiales</taxon>
        <taxon>Pseudonocardiaceae</taxon>
        <taxon>Kutzneria</taxon>
    </lineage>
</organism>
<dbReference type="RefSeq" id="WP_273943951.1">
    <property type="nucleotide sequence ID" value="NZ_CP097263.1"/>
</dbReference>
<evidence type="ECO:0000313" key="2">
    <source>
        <dbReference type="EMBL" id="MFC0548527.1"/>
    </source>
</evidence>
<sequence>MSTVALVAVGAGLLSGCSHKSYTYEVALQVTGSGSAEVTVEYPGNSDGTSPKSTPQKSTGPQTLPFHQKILASGLGHVTVSVKAADGQPVSCAITLEKDSPITKDGKGSVRCDADITENTDN</sequence>
<name>A0ABV6N7G5_9PSEU</name>
<reference evidence="2 3" key="1">
    <citation type="submission" date="2024-09" db="EMBL/GenBank/DDBJ databases">
        <authorList>
            <person name="Sun Q."/>
            <person name="Mori K."/>
        </authorList>
    </citation>
    <scope>NUCLEOTIDE SEQUENCE [LARGE SCALE GENOMIC DNA]</scope>
    <source>
        <strain evidence="2 3">TBRC 1432</strain>
    </source>
</reference>
<feature type="region of interest" description="Disordered" evidence="1">
    <location>
        <begin position="38"/>
        <end position="63"/>
    </location>
</feature>
<protein>
    <submittedName>
        <fullName evidence="2">Uncharacterized protein</fullName>
    </submittedName>
</protein>
<dbReference type="Proteomes" id="UP001589810">
    <property type="component" value="Unassembled WGS sequence"/>
</dbReference>
<feature type="region of interest" description="Disordered" evidence="1">
    <location>
        <begin position="101"/>
        <end position="122"/>
    </location>
</feature>
<gene>
    <name evidence="2" type="ORF">ACFFH7_43965</name>
</gene>
<keyword evidence="3" id="KW-1185">Reference proteome</keyword>
<evidence type="ECO:0000256" key="1">
    <source>
        <dbReference type="SAM" id="MobiDB-lite"/>
    </source>
</evidence>
<accession>A0ABV6N7G5</accession>
<dbReference type="InterPro" id="IPR038468">
    <property type="entry name" value="MmpS_C"/>
</dbReference>
<dbReference type="Gene3D" id="2.60.40.2880">
    <property type="entry name" value="MmpS1-5, C-terminal soluble domain"/>
    <property type="match status" value="1"/>
</dbReference>
<evidence type="ECO:0000313" key="3">
    <source>
        <dbReference type="Proteomes" id="UP001589810"/>
    </source>
</evidence>
<comment type="caution">
    <text evidence="2">The sequence shown here is derived from an EMBL/GenBank/DDBJ whole genome shotgun (WGS) entry which is preliminary data.</text>
</comment>
<feature type="compositionally biased region" description="Polar residues" evidence="1">
    <location>
        <begin position="46"/>
        <end position="62"/>
    </location>
</feature>
<feature type="compositionally biased region" description="Basic and acidic residues" evidence="1">
    <location>
        <begin position="101"/>
        <end position="114"/>
    </location>
</feature>
<proteinExistence type="predicted"/>